<dbReference type="AlphaFoldDB" id="A0A8H2HLC6"/>
<organism evidence="2 3">
    <name type="scientific">Orbilia oligospora</name>
    <name type="common">Nematode-trapping fungus</name>
    <name type="synonym">Arthrobotrys oligospora</name>
    <dbReference type="NCBI Taxonomy" id="2813651"/>
    <lineage>
        <taxon>Eukaryota</taxon>
        <taxon>Fungi</taxon>
        <taxon>Dikarya</taxon>
        <taxon>Ascomycota</taxon>
        <taxon>Pezizomycotina</taxon>
        <taxon>Orbiliomycetes</taxon>
        <taxon>Orbiliales</taxon>
        <taxon>Orbiliaceae</taxon>
        <taxon>Orbilia</taxon>
    </lineage>
</organism>
<name>A0A8H2HLC6_ORBOL</name>
<proteinExistence type="predicted"/>
<evidence type="ECO:0000313" key="2">
    <source>
        <dbReference type="EMBL" id="TGJ65775.1"/>
    </source>
</evidence>
<evidence type="ECO:0000256" key="1">
    <source>
        <dbReference type="SAM" id="MobiDB-lite"/>
    </source>
</evidence>
<feature type="region of interest" description="Disordered" evidence="1">
    <location>
        <begin position="30"/>
        <end position="62"/>
    </location>
</feature>
<protein>
    <submittedName>
        <fullName evidence="2">Uncharacterized protein</fullName>
    </submittedName>
</protein>
<dbReference type="Proteomes" id="UP000297595">
    <property type="component" value="Unassembled WGS sequence"/>
</dbReference>
<gene>
    <name evidence="2" type="ORF">EYR41_009721</name>
</gene>
<reference evidence="2 3" key="1">
    <citation type="submission" date="2019-03" db="EMBL/GenBank/DDBJ databases">
        <title>Nematode-trapping fungi genome.</title>
        <authorList>
            <person name="Vidal-Diez De Ulzurrun G."/>
        </authorList>
    </citation>
    <scope>NUCLEOTIDE SEQUENCE [LARGE SCALE GENOMIC DNA]</scope>
    <source>
        <strain evidence="2 3">TWF154</strain>
    </source>
</reference>
<dbReference type="EMBL" id="SOZJ01000006">
    <property type="protein sequence ID" value="TGJ65775.1"/>
    <property type="molecule type" value="Genomic_DNA"/>
</dbReference>
<accession>A0A8H2HLC6</accession>
<evidence type="ECO:0000313" key="3">
    <source>
        <dbReference type="Proteomes" id="UP000297595"/>
    </source>
</evidence>
<sequence length="139" mass="16103">MTITMLCRYSRKEAQIAKRKAKGKKNVQVWGRGASGLGGPRHQPTKNHKPTELSTPPKMRNEYNRKTLDPLLAQLGKKDRREQKDIKEVLLPGYRIINRITIFFRIWFVSQDFTVTVVSFGNSCGRSWRREVSSAIRIM</sequence>
<comment type="caution">
    <text evidence="2">The sequence shown here is derived from an EMBL/GenBank/DDBJ whole genome shotgun (WGS) entry which is preliminary data.</text>
</comment>